<reference evidence="9" key="1">
    <citation type="submission" date="2020-10" db="EMBL/GenBank/DDBJ databases">
        <authorList>
            <person name="Gilroy R."/>
        </authorList>
    </citation>
    <scope>NUCLEOTIDE SEQUENCE</scope>
    <source>
        <strain evidence="9">ChiSxjej1B13-7041</strain>
    </source>
</reference>
<dbReference type="InterPro" id="IPR035996">
    <property type="entry name" value="4pyrrol_Methylase_sf"/>
</dbReference>
<evidence type="ECO:0000259" key="7">
    <source>
        <dbReference type="Pfam" id="PF00590"/>
    </source>
</evidence>
<feature type="domain" description="Tetrapyrrole methylase" evidence="7">
    <location>
        <begin position="303"/>
        <end position="483"/>
    </location>
</feature>
<keyword evidence="3" id="KW-0489">Methyltransferase</keyword>
<comment type="caution">
    <text evidence="9">The sequence shown here is derived from an EMBL/GenBank/DDBJ whole genome shotgun (WGS) entry which is preliminary data.</text>
</comment>
<dbReference type="InterPro" id="IPR014776">
    <property type="entry name" value="4pyrrole_Mease_sub2"/>
</dbReference>
<dbReference type="InterPro" id="IPR014777">
    <property type="entry name" value="4pyrrole_Mease_sub1"/>
</dbReference>
<dbReference type="GO" id="GO:0016994">
    <property type="term" value="F:precorrin-6A reductase activity"/>
    <property type="evidence" value="ECO:0007669"/>
    <property type="project" value="UniProtKB-EC"/>
</dbReference>
<dbReference type="InterPro" id="IPR000878">
    <property type="entry name" value="4pyrrol_Mease"/>
</dbReference>
<proteinExistence type="predicted"/>
<dbReference type="CDD" id="cd02440">
    <property type="entry name" value="AdoMet_MTases"/>
    <property type="match status" value="1"/>
</dbReference>
<dbReference type="GO" id="GO:0008276">
    <property type="term" value="F:protein methyltransferase activity"/>
    <property type="evidence" value="ECO:0007669"/>
    <property type="project" value="InterPro"/>
</dbReference>
<dbReference type="PANTHER" id="PTHR43182:SF1">
    <property type="entry name" value="COBALT-PRECORRIN-7 C(5)-METHYLTRANSFERASE"/>
    <property type="match status" value="1"/>
</dbReference>
<dbReference type="AlphaFoldDB" id="A0A9D1JGF5"/>
<dbReference type="Gene3D" id="3.40.50.150">
    <property type="entry name" value="Vaccinia Virus protein VP39"/>
    <property type="match status" value="1"/>
</dbReference>
<name>A0A9D1JGF5_9FIRM</name>
<dbReference type="EC" id="1.3.1.54" evidence="9"/>
<accession>A0A9D1JGF5</accession>
<dbReference type="InterPro" id="IPR012818">
    <property type="entry name" value="CbiE"/>
</dbReference>
<dbReference type="PANTHER" id="PTHR43182">
    <property type="entry name" value="COBALT-PRECORRIN-6B C(15)-METHYLTRANSFERASE (DECARBOXYLATING)"/>
    <property type="match status" value="1"/>
</dbReference>
<dbReference type="EMBL" id="DVHU01000091">
    <property type="protein sequence ID" value="HIR93760.1"/>
    <property type="molecule type" value="Genomic_DNA"/>
</dbReference>
<dbReference type="CDD" id="cd11644">
    <property type="entry name" value="Precorrin-6Y-MT"/>
    <property type="match status" value="1"/>
</dbReference>
<dbReference type="Gene3D" id="3.30.950.10">
    <property type="entry name" value="Methyltransferase, Cobalt-precorrin-4 Transmethylase, Domain 2"/>
    <property type="match status" value="1"/>
</dbReference>
<dbReference type="GO" id="GO:0009236">
    <property type="term" value="P:cobalamin biosynthetic process"/>
    <property type="evidence" value="ECO:0007669"/>
    <property type="project" value="UniProtKB-KW"/>
</dbReference>
<keyword evidence="2" id="KW-0169">Cobalamin biosynthesis</keyword>
<gene>
    <name evidence="9" type="primary">cobK</name>
    <name evidence="9" type="ORF">IAB98_10125</name>
</gene>
<sequence length="714" mass="77482">MCKLLLFAGTREGRELAEFCGSRGISAQVCVATEYGEQLLPKGQGLKISHQRLTKQEMEGLMEELQGPLVIDATHPYAAAVTENIQAACQKTGCQYLRLVREETAVRDEDVVWVDSTRSAVDYLEGQEGRILAVTGSKELAEYTRLTNYRERVFARVLSLASVAASCRELGFEGKNLICMQGPFSRELNAAMIRQLGTRFLVTKESGSTGGFLEKYQAARDTGSVLVVIGRPRREEGLSLSQCKEFLARRFCVPEEGGAEPGQSRDAAGGKSGAAGKEKAPVPGREKAVDLGEERPAAGWPAISLVGIGMGDSGTMTREAWQAIREAQLIVGAERMVKAVAFPDQERAFAYEPRKIARIIREHPGCRRVAVVLSGDVGFYSGARKLLEALPEDTRLICGISSPVYFCSRLKIAWEDVTMASLHGRAQNLIGKIRTHRKVFALVGTEGGVGELCQKLLDYGLSQVRVHVGQRLSYADEQISSGTPADFAGRLTDKLSVVLVENPQARQNPVTHGIPDEAFLREKVPMTKEEVRDISLSKLRLTRQAVIYDVGAGTGSVSIEMALQAEEGTVYAVEKKPEAVELLKKNKKKFAADNLEIIEGLAPEALRGLPAPSHVFVGGSSGNLRAILQLALNKNPRVRIVVNAIALETVAEAVVCLKELPVTDTDIVQVSVARARKLGSYQMMMGQNPVYVLSCSGAGDQEPENTKKDGGESP</sequence>
<reference evidence="9" key="2">
    <citation type="journal article" date="2021" name="PeerJ">
        <title>Extensive microbial diversity within the chicken gut microbiome revealed by metagenomics and culture.</title>
        <authorList>
            <person name="Gilroy R."/>
            <person name="Ravi A."/>
            <person name="Getino M."/>
            <person name="Pursley I."/>
            <person name="Horton D.L."/>
            <person name="Alikhan N.F."/>
            <person name="Baker D."/>
            <person name="Gharbi K."/>
            <person name="Hall N."/>
            <person name="Watson M."/>
            <person name="Adriaenssens E.M."/>
            <person name="Foster-Nyarko E."/>
            <person name="Jarju S."/>
            <person name="Secka A."/>
            <person name="Antonio M."/>
            <person name="Oren A."/>
            <person name="Chaudhuri R.R."/>
            <person name="La Ragione R."/>
            <person name="Hildebrand F."/>
            <person name="Pallen M.J."/>
        </authorList>
    </citation>
    <scope>NUCLEOTIDE SEQUENCE</scope>
    <source>
        <strain evidence="9">ChiSxjej1B13-7041</strain>
    </source>
</reference>
<dbReference type="SUPFAM" id="SSF53790">
    <property type="entry name" value="Tetrapyrrole methylase"/>
    <property type="match status" value="1"/>
</dbReference>
<dbReference type="NCBIfam" id="TIGR02469">
    <property type="entry name" value="CbiT"/>
    <property type="match status" value="1"/>
</dbReference>
<feature type="compositionally biased region" description="Basic and acidic residues" evidence="6">
    <location>
        <begin position="276"/>
        <end position="293"/>
    </location>
</feature>
<evidence type="ECO:0000256" key="6">
    <source>
        <dbReference type="SAM" id="MobiDB-lite"/>
    </source>
</evidence>
<organism evidence="9 10">
    <name type="scientific">Candidatus Egerieimonas intestinavium</name>
    <dbReference type="NCBI Taxonomy" id="2840777"/>
    <lineage>
        <taxon>Bacteria</taxon>
        <taxon>Bacillati</taxon>
        <taxon>Bacillota</taxon>
        <taxon>Clostridia</taxon>
        <taxon>Lachnospirales</taxon>
        <taxon>Lachnospiraceae</taxon>
        <taxon>Lachnospiraceae incertae sedis</taxon>
        <taxon>Candidatus Egerieimonas</taxon>
    </lineage>
</organism>
<comment type="pathway">
    <text evidence="1">Cofactor biosynthesis; adenosylcobalamin biosynthesis.</text>
</comment>
<evidence type="ECO:0000256" key="2">
    <source>
        <dbReference type="ARBA" id="ARBA00022573"/>
    </source>
</evidence>
<keyword evidence="9" id="KW-0560">Oxidoreductase</keyword>
<dbReference type="SUPFAM" id="SSF53335">
    <property type="entry name" value="S-adenosyl-L-methionine-dependent methyltransferases"/>
    <property type="match status" value="1"/>
</dbReference>
<evidence type="ECO:0000313" key="9">
    <source>
        <dbReference type="EMBL" id="HIR93760.1"/>
    </source>
</evidence>
<dbReference type="InterPro" id="IPR003723">
    <property type="entry name" value="Precorrin-6x_reduct"/>
</dbReference>
<evidence type="ECO:0000256" key="1">
    <source>
        <dbReference type="ARBA" id="ARBA00004953"/>
    </source>
</evidence>
<dbReference type="Pfam" id="PF00590">
    <property type="entry name" value="TP_methylase"/>
    <property type="match status" value="1"/>
</dbReference>
<keyword evidence="5" id="KW-0949">S-adenosyl-L-methionine</keyword>
<keyword evidence="4" id="KW-0808">Transferase</keyword>
<evidence type="ECO:0000256" key="3">
    <source>
        <dbReference type="ARBA" id="ARBA00022603"/>
    </source>
</evidence>
<dbReference type="Proteomes" id="UP000886841">
    <property type="component" value="Unassembled WGS sequence"/>
</dbReference>
<dbReference type="Pfam" id="PF02571">
    <property type="entry name" value="CbiJ"/>
    <property type="match status" value="1"/>
</dbReference>
<dbReference type="Pfam" id="PF13847">
    <property type="entry name" value="Methyltransf_31"/>
    <property type="match status" value="1"/>
</dbReference>
<dbReference type="GO" id="GO:0032259">
    <property type="term" value="P:methylation"/>
    <property type="evidence" value="ECO:0007669"/>
    <property type="project" value="UniProtKB-KW"/>
</dbReference>
<evidence type="ECO:0000256" key="4">
    <source>
        <dbReference type="ARBA" id="ARBA00022679"/>
    </source>
</evidence>
<dbReference type="InterPro" id="IPR029063">
    <property type="entry name" value="SAM-dependent_MTases_sf"/>
</dbReference>
<dbReference type="PROSITE" id="PS51014">
    <property type="entry name" value="COBK_CBIJ"/>
    <property type="match status" value="1"/>
</dbReference>
<evidence type="ECO:0000256" key="5">
    <source>
        <dbReference type="ARBA" id="ARBA00022691"/>
    </source>
</evidence>
<dbReference type="InterPro" id="IPR014008">
    <property type="entry name" value="Cbl_synth_MTase_CbiT"/>
</dbReference>
<feature type="domain" description="Methyltransferase" evidence="8">
    <location>
        <begin position="545"/>
        <end position="600"/>
    </location>
</feature>
<evidence type="ECO:0000259" key="8">
    <source>
        <dbReference type="Pfam" id="PF13847"/>
    </source>
</evidence>
<dbReference type="InterPro" id="IPR025714">
    <property type="entry name" value="Methyltranfer_dom"/>
</dbReference>
<protein>
    <submittedName>
        <fullName evidence="9">Precorrin-6A reductase</fullName>
        <ecNumber evidence="9">1.3.1.54</ecNumber>
    </submittedName>
</protein>
<dbReference type="NCBIfam" id="TIGR02467">
    <property type="entry name" value="CbiE"/>
    <property type="match status" value="1"/>
</dbReference>
<evidence type="ECO:0000313" key="10">
    <source>
        <dbReference type="Proteomes" id="UP000886841"/>
    </source>
</evidence>
<dbReference type="NCBIfam" id="TIGR00715">
    <property type="entry name" value="precor6x_red"/>
    <property type="match status" value="1"/>
</dbReference>
<dbReference type="InterPro" id="IPR050714">
    <property type="entry name" value="Cobalamin_biosynth_MTase"/>
</dbReference>
<dbReference type="Gene3D" id="3.40.1010.10">
    <property type="entry name" value="Cobalt-precorrin-4 Transmethylase, Domain 1"/>
    <property type="match status" value="1"/>
</dbReference>
<feature type="region of interest" description="Disordered" evidence="6">
    <location>
        <begin position="257"/>
        <end position="293"/>
    </location>
</feature>